<reference evidence="2" key="1">
    <citation type="submission" date="2015-04" db="UniProtKB">
        <authorList>
            <consortium name="EnsemblPlants"/>
        </authorList>
    </citation>
    <scope>IDENTIFICATION</scope>
</reference>
<protein>
    <submittedName>
        <fullName evidence="2">Uncharacterized protein</fullName>
    </submittedName>
</protein>
<dbReference type="Proteomes" id="UP000026962">
    <property type="component" value="Chromosome 9"/>
</dbReference>
<keyword evidence="3" id="KW-1185">Reference proteome</keyword>
<accession>A0A0E0LZC8</accession>
<feature type="region of interest" description="Disordered" evidence="1">
    <location>
        <begin position="1"/>
        <end position="61"/>
    </location>
</feature>
<feature type="compositionally biased region" description="Basic residues" evidence="1">
    <location>
        <begin position="38"/>
        <end position="50"/>
    </location>
</feature>
<organism evidence="2">
    <name type="scientific">Oryza punctata</name>
    <name type="common">Red rice</name>
    <dbReference type="NCBI Taxonomy" id="4537"/>
    <lineage>
        <taxon>Eukaryota</taxon>
        <taxon>Viridiplantae</taxon>
        <taxon>Streptophyta</taxon>
        <taxon>Embryophyta</taxon>
        <taxon>Tracheophyta</taxon>
        <taxon>Spermatophyta</taxon>
        <taxon>Magnoliopsida</taxon>
        <taxon>Liliopsida</taxon>
        <taxon>Poales</taxon>
        <taxon>Poaceae</taxon>
        <taxon>BOP clade</taxon>
        <taxon>Oryzoideae</taxon>
        <taxon>Oryzeae</taxon>
        <taxon>Oryzinae</taxon>
        <taxon>Oryza</taxon>
    </lineage>
</organism>
<feature type="compositionally biased region" description="Low complexity" evidence="1">
    <location>
        <begin position="24"/>
        <end position="37"/>
    </location>
</feature>
<dbReference type="HOGENOM" id="CLU_2926727_0_0_1"/>
<evidence type="ECO:0000313" key="2">
    <source>
        <dbReference type="EnsemblPlants" id="OPUNC09G03520.1"/>
    </source>
</evidence>
<dbReference type="AlphaFoldDB" id="A0A0E0LZC8"/>
<evidence type="ECO:0000256" key="1">
    <source>
        <dbReference type="SAM" id="MobiDB-lite"/>
    </source>
</evidence>
<dbReference type="EnsemblPlants" id="OPUNC09G03520.1">
    <property type="protein sequence ID" value="OPUNC09G03520.1"/>
    <property type="gene ID" value="OPUNC09G03520"/>
</dbReference>
<reference evidence="2" key="2">
    <citation type="submission" date="2018-05" db="EMBL/GenBank/DDBJ databases">
        <title>OpunRS2 (Oryza punctata Reference Sequence Version 2).</title>
        <authorList>
            <person name="Zhang J."/>
            <person name="Kudrna D."/>
            <person name="Lee S."/>
            <person name="Talag J."/>
            <person name="Welchert J."/>
            <person name="Wing R.A."/>
        </authorList>
    </citation>
    <scope>NUCLEOTIDE SEQUENCE [LARGE SCALE GENOMIC DNA]</scope>
</reference>
<sequence length="61" mass="6739">MAWPARKPNHQSESVRLRPARVNSSSRALAPAAASSVLRRRRRGSGRRKSVPAASLTELYL</sequence>
<proteinExistence type="predicted"/>
<evidence type="ECO:0000313" key="3">
    <source>
        <dbReference type="Proteomes" id="UP000026962"/>
    </source>
</evidence>
<dbReference type="Gramene" id="OPUNC09G03520.1">
    <property type="protein sequence ID" value="OPUNC09G03520.1"/>
    <property type="gene ID" value="OPUNC09G03520"/>
</dbReference>
<name>A0A0E0LZC8_ORYPU</name>